<dbReference type="PROSITE" id="PS50928">
    <property type="entry name" value="ABC_TM1"/>
    <property type="match status" value="1"/>
</dbReference>
<dbReference type="InterPro" id="IPR050366">
    <property type="entry name" value="BP-dependent_transpt_permease"/>
</dbReference>
<evidence type="ECO:0000259" key="8">
    <source>
        <dbReference type="PROSITE" id="PS50928"/>
    </source>
</evidence>
<keyword evidence="2 7" id="KW-0813">Transport</keyword>
<evidence type="ECO:0000256" key="3">
    <source>
        <dbReference type="ARBA" id="ARBA00022475"/>
    </source>
</evidence>
<accession>A0A6B1FWV6</accession>
<evidence type="ECO:0000256" key="7">
    <source>
        <dbReference type="RuleBase" id="RU363032"/>
    </source>
</evidence>
<dbReference type="InterPro" id="IPR025966">
    <property type="entry name" value="OppC_N"/>
</dbReference>
<keyword evidence="3" id="KW-1003">Cell membrane</keyword>
<feature type="transmembrane region" description="Helical" evidence="7">
    <location>
        <begin position="41"/>
        <end position="61"/>
    </location>
</feature>
<comment type="subcellular location">
    <subcellularLocation>
        <location evidence="1 7">Cell membrane</location>
        <topology evidence="1 7">Multi-pass membrane protein</topology>
    </subcellularLocation>
</comment>
<gene>
    <name evidence="9" type="ORF">F4148_10065</name>
</gene>
<dbReference type="GO" id="GO:0005886">
    <property type="term" value="C:plasma membrane"/>
    <property type="evidence" value="ECO:0007669"/>
    <property type="project" value="UniProtKB-SubCell"/>
</dbReference>
<feature type="transmembrane region" description="Helical" evidence="7">
    <location>
        <begin position="139"/>
        <end position="159"/>
    </location>
</feature>
<dbReference type="Gene3D" id="1.10.3720.10">
    <property type="entry name" value="MetI-like"/>
    <property type="match status" value="1"/>
</dbReference>
<keyword evidence="5 7" id="KW-1133">Transmembrane helix</keyword>
<dbReference type="PANTHER" id="PTHR43386:SF1">
    <property type="entry name" value="D,D-DIPEPTIDE TRANSPORT SYSTEM PERMEASE PROTEIN DDPC-RELATED"/>
    <property type="match status" value="1"/>
</dbReference>
<proteinExistence type="inferred from homology"/>
<evidence type="ECO:0000256" key="4">
    <source>
        <dbReference type="ARBA" id="ARBA00022692"/>
    </source>
</evidence>
<dbReference type="SUPFAM" id="SSF161098">
    <property type="entry name" value="MetI-like"/>
    <property type="match status" value="1"/>
</dbReference>
<evidence type="ECO:0000256" key="1">
    <source>
        <dbReference type="ARBA" id="ARBA00004651"/>
    </source>
</evidence>
<protein>
    <submittedName>
        <fullName evidence="9">ABC transporter permease</fullName>
    </submittedName>
</protein>
<feature type="transmembrane region" description="Helical" evidence="7">
    <location>
        <begin position="290"/>
        <end position="313"/>
    </location>
</feature>
<evidence type="ECO:0000256" key="5">
    <source>
        <dbReference type="ARBA" id="ARBA00022989"/>
    </source>
</evidence>
<keyword evidence="6 7" id="KW-0472">Membrane</keyword>
<dbReference type="InterPro" id="IPR035906">
    <property type="entry name" value="MetI-like_sf"/>
</dbReference>
<evidence type="ECO:0000313" key="9">
    <source>
        <dbReference type="EMBL" id="MYH62082.1"/>
    </source>
</evidence>
<comment type="caution">
    <text evidence="9">The sequence shown here is derived from an EMBL/GenBank/DDBJ whole genome shotgun (WGS) entry which is preliminary data.</text>
</comment>
<evidence type="ECO:0000256" key="2">
    <source>
        <dbReference type="ARBA" id="ARBA00022448"/>
    </source>
</evidence>
<feature type="transmembrane region" description="Helical" evidence="7">
    <location>
        <begin position="241"/>
        <end position="270"/>
    </location>
</feature>
<feature type="domain" description="ABC transmembrane type-1" evidence="8">
    <location>
        <begin position="100"/>
        <end position="313"/>
    </location>
</feature>
<keyword evidence="4 7" id="KW-0812">Transmembrane</keyword>
<dbReference type="InterPro" id="IPR000515">
    <property type="entry name" value="MetI-like"/>
</dbReference>
<comment type="similarity">
    <text evidence="7">Belongs to the binding-protein-dependent transport system permease family.</text>
</comment>
<organism evidence="9">
    <name type="scientific">Caldilineaceae bacterium SB0675_bin_29</name>
    <dbReference type="NCBI Taxonomy" id="2605266"/>
    <lineage>
        <taxon>Bacteria</taxon>
        <taxon>Bacillati</taxon>
        <taxon>Chloroflexota</taxon>
        <taxon>Caldilineae</taxon>
        <taxon>Caldilineales</taxon>
        <taxon>Caldilineaceae</taxon>
    </lineage>
</organism>
<reference evidence="9" key="1">
    <citation type="submission" date="2019-09" db="EMBL/GenBank/DDBJ databases">
        <title>Characterisation of the sponge microbiome using genome-centric metagenomics.</title>
        <authorList>
            <person name="Engelberts J.P."/>
            <person name="Robbins S.J."/>
            <person name="De Goeij J.M."/>
            <person name="Aranda M."/>
            <person name="Bell S.C."/>
            <person name="Webster N.S."/>
        </authorList>
    </citation>
    <scope>NUCLEOTIDE SEQUENCE</scope>
    <source>
        <strain evidence="9">SB0675_bin_29</strain>
    </source>
</reference>
<dbReference type="GO" id="GO:0055085">
    <property type="term" value="P:transmembrane transport"/>
    <property type="evidence" value="ECO:0007669"/>
    <property type="project" value="InterPro"/>
</dbReference>
<evidence type="ECO:0000256" key="6">
    <source>
        <dbReference type="ARBA" id="ARBA00023136"/>
    </source>
</evidence>
<sequence length="327" mass="35915">MAQTEADNAEDLSLQLEVQQRKTRGLWSDAFRRMIRNRLSMAGLFIFLLLFITAIFGPYLAPYPYMLQDLDRVAEGPSTDYLLGTDDLGRDMLSRIMWGARTAGLVAIISTVFSLLLGMFLGAVAAYAGNWVDWLIGRAIDVTMSIPQLLFASLIAATFRKPVADWVDSMYETTGLEFFATPTYVDLIVVFGALSLIQWPGYARLIRGQIFSLREKEFIEAARAIGVTQSKILLRHLIPNALGPLIVAVTFGFSAAIVAESGLSFLGVGVQPPQASWGAMISDNQLSWRYRPWLVAVPGLTIAIVSVGINFLGDGLNDALNPRQAES</sequence>
<dbReference type="AlphaFoldDB" id="A0A6B1FWV6"/>
<dbReference type="EMBL" id="VYDA01000365">
    <property type="protein sequence ID" value="MYH62082.1"/>
    <property type="molecule type" value="Genomic_DNA"/>
</dbReference>
<dbReference type="PANTHER" id="PTHR43386">
    <property type="entry name" value="OLIGOPEPTIDE TRANSPORT SYSTEM PERMEASE PROTEIN APPC"/>
    <property type="match status" value="1"/>
</dbReference>
<dbReference type="CDD" id="cd06261">
    <property type="entry name" value="TM_PBP2"/>
    <property type="match status" value="1"/>
</dbReference>
<feature type="transmembrane region" description="Helical" evidence="7">
    <location>
        <begin position="179"/>
        <end position="197"/>
    </location>
</feature>
<dbReference type="Pfam" id="PF12911">
    <property type="entry name" value="OppC_N"/>
    <property type="match status" value="1"/>
</dbReference>
<name>A0A6B1FWV6_9CHLR</name>
<dbReference type="Pfam" id="PF00528">
    <property type="entry name" value="BPD_transp_1"/>
    <property type="match status" value="1"/>
</dbReference>
<feature type="transmembrane region" description="Helical" evidence="7">
    <location>
        <begin position="102"/>
        <end position="127"/>
    </location>
</feature>